<reference evidence="8" key="3">
    <citation type="submission" date="2025-09" db="UniProtKB">
        <authorList>
            <consortium name="Ensembl"/>
        </authorList>
    </citation>
    <scope>IDENTIFICATION</scope>
</reference>
<evidence type="ECO:0000259" key="7">
    <source>
        <dbReference type="PROSITE" id="PS51021"/>
    </source>
</evidence>
<organism evidence="8 9">
    <name type="scientific">Anabas testudineus</name>
    <name type="common">Climbing perch</name>
    <name type="synonym">Anthias testudineus</name>
    <dbReference type="NCBI Taxonomy" id="64144"/>
    <lineage>
        <taxon>Eukaryota</taxon>
        <taxon>Metazoa</taxon>
        <taxon>Chordata</taxon>
        <taxon>Craniata</taxon>
        <taxon>Vertebrata</taxon>
        <taxon>Euteleostomi</taxon>
        <taxon>Actinopterygii</taxon>
        <taxon>Neopterygii</taxon>
        <taxon>Teleostei</taxon>
        <taxon>Neoteleostei</taxon>
        <taxon>Acanthomorphata</taxon>
        <taxon>Anabantaria</taxon>
        <taxon>Anabantiformes</taxon>
        <taxon>Anabantoidei</taxon>
        <taxon>Anabantidae</taxon>
        <taxon>Anabas</taxon>
    </lineage>
</organism>
<protein>
    <recommendedName>
        <fullName evidence="10">SH3-domain binding protein 1</fullName>
    </recommendedName>
</protein>
<feature type="compositionally biased region" description="Low complexity" evidence="5">
    <location>
        <begin position="451"/>
        <end position="473"/>
    </location>
</feature>
<dbReference type="GO" id="GO:0035020">
    <property type="term" value="P:regulation of Rac protein signal transduction"/>
    <property type="evidence" value="ECO:0007669"/>
    <property type="project" value="TreeGrafter"/>
</dbReference>
<proteinExistence type="predicted"/>
<keyword evidence="2" id="KW-0343">GTPase activation</keyword>
<reference evidence="8" key="1">
    <citation type="submission" date="2021-04" db="EMBL/GenBank/DDBJ databases">
        <authorList>
            <consortium name="Wellcome Sanger Institute Data Sharing"/>
        </authorList>
    </citation>
    <scope>NUCLEOTIDE SEQUENCE [LARGE SCALE GENOMIC DNA]</scope>
</reference>
<name>A0A7N6BRG2_ANATE</name>
<evidence type="ECO:0000256" key="5">
    <source>
        <dbReference type="SAM" id="MobiDB-lite"/>
    </source>
</evidence>
<evidence type="ECO:0008006" key="10">
    <source>
        <dbReference type="Google" id="ProtNLM"/>
    </source>
</evidence>
<dbReference type="Pfam" id="PF00620">
    <property type="entry name" value="RhoGAP"/>
    <property type="match status" value="1"/>
</dbReference>
<dbReference type="SMART" id="SM00721">
    <property type="entry name" value="BAR"/>
    <property type="match status" value="1"/>
</dbReference>
<evidence type="ECO:0000256" key="4">
    <source>
        <dbReference type="ARBA" id="ARBA00022553"/>
    </source>
</evidence>
<dbReference type="Ensembl" id="ENSATET00000054011.1">
    <property type="protein sequence ID" value="ENSATEP00000066607.1"/>
    <property type="gene ID" value="ENSATEG00000007905.3"/>
</dbReference>
<dbReference type="PANTHER" id="PTHR14130">
    <property type="entry name" value="3BP-1 RELATED RHOGAP"/>
    <property type="match status" value="1"/>
</dbReference>
<feature type="region of interest" description="Disordered" evidence="5">
    <location>
        <begin position="431"/>
        <end position="549"/>
    </location>
</feature>
<keyword evidence="3" id="KW-0963">Cytoplasm</keyword>
<dbReference type="Pfam" id="PF03114">
    <property type="entry name" value="BAR"/>
    <property type="match status" value="1"/>
</dbReference>
<dbReference type="PANTHER" id="PTHR14130:SF12">
    <property type="entry name" value="BARGIN-RELATED"/>
    <property type="match status" value="1"/>
</dbReference>
<dbReference type="InterPro" id="IPR047165">
    <property type="entry name" value="RHG17/44/SH3BP1-like"/>
</dbReference>
<dbReference type="PROSITE" id="PS50238">
    <property type="entry name" value="RHOGAP"/>
    <property type="match status" value="1"/>
</dbReference>
<feature type="domain" description="Rho-GAP" evidence="6">
    <location>
        <begin position="219"/>
        <end position="411"/>
    </location>
</feature>
<dbReference type="FunFam" id="1.20.1270.60:FF:000053">
    <property type="entry name" value="SH3 domain-binding protein 1"/>
    <property type="match status" value="1"/>
</dbReference>
<dbReference type="InterPro" id="IPR027267">
    <property type="entry name" value="AH/BAR_dom_sf"/>
</dbReference>
<sequence length="549" mass="61101">MQVEQRVEPAKKAAQVLHKKLQACMQSQSGLEAEKRMKKLPLMLLSISMAESFKDFDAESSIRRVLEMCCFMEKMLANMLADFEVKVEKEVLEPLNKLSEDDLPEILKNKKQFAKLTTDWNNARIRSQGSTGPQAKQDGLREEVEEAWRKLESIKDQYSADLYHFATKEDDYANYFIRLLELQAEYHKNSHVFLEKNISELKEDNSPALSSSNQKVYGEPLLSHLSRTNRDIAAPIQECIHMLLRTGMREEGLFRLAAAASVVKRLKTCLDQGTVDHSEFSMDPHAVAGALKCYLRELPEPLMTFELYTDWFKAAGEKDLTEKLEQFRVLLKKLPPENYNNLRYLVQFLSLLSEEQAINKMTPSNVAIVLGPNLLWPQAEGEVALFDMASASSVQVVTVIEPLIQYSSSLFPEGIGAFFLVKSGSVGRSGTTTWGSPACEKAAPAHPNTMSSSSSSLNPSPIPISSASAASSSTANQCPVPPPRATAPNSGQTRSPIQKQFSDQGQLEPILEAPPESPKAFVKITSPYKRESESSQANGCVKINLNKFS</sequence>
<evidence type="ECO:0000256" key="2">
    <source>
        <dbReference type="ARBA" id="ARBA00022468"/>
    </source>
</evidence>
<dbReference type="Proteomes" id="UP000265040">
    <property type="component" value="Chromosome 19"/>
</dbReference>
<keyword evidence="9" id="KW-1185">Reference proteome</keyword>
<dbReference type="AlphaFoldDB" id="A0A7N6BRG2"/>
<dbReference type="InterPro" id="IPR008936">
    <property type="entry name" value="Rho_GTPase_activation_prot"/>
</dbReference>
<dbReference type="GO" id="GO:0005829">
    <property type="term" value="C:cytosol"/>
    <property type="evidence" value="ECO:0007669"/>
    <property type="project" value="UniProtKB-SubCell"/>
</dbReference>
<evidence type="ECO:0000313" key="8">
    <source>
        <dbReference type="Ensembl" id="ENSATEP00000066607.1"/>
    </source>
</evidence>
<dbReference type="GO" id="GO:0032956">
    <property type="term" value="P:regulation of actin cytoskeleton organization"/>
    <property type="evidence" value="ECO:0007669"/>
    <property type="project" value="TreeGrafter"/>
</dbReference>
<dbReference type="GO" id="GO:0007165">
    <property type="term" value="P:signal transduction"/>
    <property type="evidence" value="ECO:0007669"/>
    <property type="project" value="InterPro"/>
</dbReference>
<dbReference type="PROSITE" id="PS51021">
    <property type="entry name" value="BAR"/>
    <property type="match status" value="1"/>
</dbReference>
<dbReference type="SUPFAM" id="SSF48350">
    <property type="entry name" value="GTPase activation domain, GAP"/>
    <property type="match status" value="1"/>
</dbReference>
<dbReference type="Gene3D" id="1.10.555.10">
    <property type="entry name" value="Rho GTPase activation protein"/>
    <property type="match status" value="1"/>
</dbReference>
<evidence type="ECO:0000256" key="1">
    <source>
        <dbReference type="ARBA" id="ARBA00004514"/>
    </source>
</evidence>
<comment type="subcellular location">
    <subcellularLocation>
        <location evidence="1">Cytoplasm</location>
        <location evidence="1">Cytosol</location>
    </subcellularLocation>
</comment>
<dbReference type="GO" id="GO:0005096">
    <property type="term" value="F:GTPase activator activity"/>
    <property type="evidence" value="ECO:0007669"/>
    <property type="project" value="UniProtKB-KW"/>
</dbReference>
<accession>A0A7N6BRG2</accession>
<evidence type="ECO:0000256" key="3">
    <source>
        <dbReference type="ARBA" id="ARBA00022490"/>
    </source>
</evidence>
<feature type="domain" description="BAR" evidence="7">
    <location>
        <begin position="1"/>
        <end position="210"/>
    </location>
</feature>
<keyword evidence="4" id="KW-0597">Phosphoprotein</keyword>
<dbReference type="Gene3D" id="1.20.1270.60">
    <property type="entry name" value="Arfaptin homology (AH) domain/BAR domain"/>
    <property type="match status" value="1"/>
</dbReference>
<dbReference type="FunFam" id="1.10.555.10:FF:000001">
    <property type="entry name" value="Rho GTPase activating protein 44"/>
    <property type="match status" value="1"/>
</dbReference>
<evidence type="ECO:0000259" key="6">
    <source>
        <dbReference type="PROSITE" id="PS50238"/>
    </source>
</evidence>
<feature type="compositionally biased region" description="Polar residues" evidence="5">
    <location>
        <begin position="487"/>
        <end position="505"/>
    </location>
</feature>
<reference evidence="8" key="2">
    <citation type="submission" date="2025-08" db="UniProtKB">
        <authorList>
            <consortium name="Ensembl"/>
        </authorList>
    </citation>
    <scope>IDENTIFICATION</scope>
</reference>
<dbReference type="SUPFAM" id="SSF103657">
    <property type="entry name" value="BAR/IMD domain-like"/>
    <property type="match status" value="1"/>
</dbReference>
<evidence type="ECO:0000313" key="9">
    <source>
        <dbReference type="Proteomes" id="UP000265040"/>
    </source>
</evidence>
<dbReference type="InterPro" id="IPR004148">
    <property type="entry name" value="BAR_dom"/>
</dbReference>
<dbReference type="SMART" id="SM00324">
    <property type="entry name" value="RhoGAP"/>
    <property type="match status" value="1"/>
</dbReference>
<dbReference type="InterPro" id="IPR000198">
    <property type="entry name" value="RhoGAP_dom"/>
</dbReference>
<dbReference type="GeneTree" id="ENSGT00940000158369"/>